<dbReference type="InterPro" id="IPR011990">
    <property type="entry name" value="TPR-like_helical_dom_sf"/>
</dbReference>
<name>A0AAW0H6N1_MYOGA</name>
<reference evidence="1 2" key="1">
    <citation type="journal article" date="2023" name="bioRxiv">
        <title>Conserved and derived expression patterns and positive selection on dental genes reveal complex evolutionary context of ever-growing rodent molars.</title>
        <authorList>
            <person name="Calamari Z.T."/>
            <person name="Song A."/>
            <person name="Cohen E."/>
            <person name="Akter M."/>
            <person name="Roy R.D."/>
            <person name="Hallikas O."/>
            <person name="Christensen M.M."/>
            <person name="Li P."/>
            <person name="Marangoni P."/>
            <person name="Jernvall J."/>
            <person name="Klein O.D."/>
        </authorList>
    </citation>
    <scope>NUCLEOTIDE SEQUENCE [LARGE SCALE GENOMIC DNA]</scope>
    <source>
        <strain evidence="1">V071</strain>
    </source>
</reference>
<evidence type="ECO:0000313" key="1">
    <source>
        <dbReference type="EMBL" id="KAK7798026.1"/>
    </source>
</evidence>
<dbReference type="PANTHER" id="PTHR23083:SF475">
    <property type="entry name" value="TETRATRICOPEPTIDE REPEAT PROTEIN 7A"/>
    <property type="match status" value="1"/>
</dbReference>
<dbReference type="SUPFAM" id="SSF48452">
    <property type="entry name" value="TPR-like"/>
    <property type="match status" value="1"/>
</dbReference>
<accession>A0AAW0H6N1</accession>
<dbReference type="InterPro" id="IPR051722">
    <property type="entry name" value="Endocytosis_PI4K-reg_protein"/>
</dbReference>
<protein>
    <submittedName>
        <fullName evidence="1">Uncharacterized protein</fullName>
    </submittedName>
</protein>
<dbReference type="EMBL" id="JBBHLL010000742">
    <property type="protein sequence ID" value="KAK7798026.1"/>
    <property type="molecule type" value="Genomic_DNA"/>
</dbReference>
<sequence length="122" mass="13770">MEDSQAHPSDHYLSFLQLEEAEHFAKVVISLGEEAGEFLPKGYLALGLTYSLQATDATLKSKQDELHRKALQILERAQELAPDDPQITFYVSLQLALVRQVVEILIVIHEVRDRESQLSSLP</sequence>
<dbReference type="GO" id="GO:0005886">
    <property type="term" value="C:plasma membrane"/>
    <property type="evidence" value="ECO:0007669"/>
    <property type="project" value="TreeGrafter"/>
</dbReference>
<proteinExistence type="predicted"/>
<comment type="caution">
    <text evidence="1">The sequence shown here is derived from an EMBL/GenBank/DDBJ whole genome shotgun (WGS) entry which is preliminary data.</text>
</comment>
<dbReference type="AlphaFoldDB" id="A0AAW0H6N1"/>
<dbReference type="GO" id="GO:0072659">
    <property type="term" value="P:protein localization to plasma membrane"/>
    <property type="evidence" value="ECO:0007669"/>
    <property type="project" value="TreeGrafter"/>
</dbReference>
<dbReference type="Proteomes" id="UP001488838">
    <property type="component" value="Unassembled WGS sequence"/>
</dbReference>
<dbReference type="GO" id="GO:0046854">
    <property type="term" value="P:phosphatidylinositol phosphate biosynthetic process"/>
    <property type="evidence" value="ECO:0007669"/>
    <property type="project" value="TreeGrafter"/>
</dbReference>
<keyword evidence="2" id="KW-1185">Reference proteome</keyword>
<organism evidence="1 2">
    <name type="scientific">Myodes glareolus</name>
    <name type="common">Bank vole</name>
    <name type="synonym">Clethrionomys glareolus</name>
    <dbReference type="NCBI Taxonomy" id="447135"/>
    <lineage>
        <taxon>Eukaryota</taxon>
        <taxon>Metazoa</taxon>
        <taxon>Chordata</taxon>
        <taxon>Craniata</taxon>
        <taxon>Vertebrata</taxon>
        <taxon>Euteleostomi</taxon>
        <taxon>Mammalia</taxon>
        <taxon>Eutheria</taxon>
        <taxon>Euarchontoglires</taxon>
        <taxon>Glires</taxon>
        <taxon>Rodentia</taxon>
        <taxon>Myomorpha</taxon>
        <taxon>Muroidea</taxon>
        <taxon>Cricetidae</taxon>
        <taxon>Arvicolinae</taxon>
        <taxon>Myodes</taxon>
    </lineage>
</organism>
<evidence type="ECO:0000313" key="2">
    <source>
        <dbReference type="Proteomes" id="UP001488838"/>
    </source>
</evidence>
<dbReference type="PANTHER" id="PTHR23083">
    <property type="entry name" value="TETRATRICOPEPTIDE REPEAT PROTEIN, TPR"/>
    <property type="match status" value="1"/>
</dbReference>
<gene>
    <name evidence="1" type="ORF">U0070_009023</name>
</gene>